<feature type="binding site" evidence="11">
    <location>
        <position position="46"/>
    </location>
    <ligand>
        <name>substrate</name>
    </ligand>
</feature>
<comment type="caution">
    <text evidence="12">The sequence shown here is derived from an EMBL/GenBank/DDBJ whole genome shotgun (WGS) entry which is preliminary data.</text>
</comment>
<feature type="binding site" evidence="11">
    <location>
        <position position="201"/>
    </location>
    <ligand>
        <name>substrate</name>
    </ligand>
</feature>
<feature type="binding site" evidence="11">
    <location>
        <position position="174"/>
    </location>
    <ligand>
        <name>ATP</name>
        <dbReference type="ChEBI" id="CHEBI:30616"/>
    </ligand>
</feature>
<comment type="function">
    <text evidence="11">Catalyzes the phosphorylation of the hydroxyl group of 4-methyl-5-beta-hydroxyethylthiazole (THZ).</text>
</comment>
<evidence type="ECO:0000256" key="11">
    <source>
        <dbReference type="HAMAP-Rule" id="MF_00228"/>
    </source>
</evidence>
<dbReference type="HAMAP" id="MF_00228">
    <property type="entry name" value="Thz_kinase"/>
    <property type="match status" value="1"/>
</dbReference>
<evidence type="ECO:0000256" key="2">
    <source>
        <dbReference type="ARBA" id="ARBA00001946"/>
    </source>
</evidence>
<comment type="catalytic activity">
    <reaction evidence="1 11">
        <text>5-(2-hydroxyethyl)-4-methylthiazole + ATP = 4-methyl-5-(2-phosphooxyethyl)-thiazole + ADP + H(+)</text>
        <dbReference type="Rhea" id="RHEA:24212"/>
        <dbReference type="ChEBI" id="CHEBI:15378"/>
        <dbReference type="ChEBI" id="CHEBI:17957"/>
        <dbReference type="ChEBI" id="CHEBI:30616"/>
        <dbReference type="ChEBI" id="CHEBI:58296"/>
        <dbReference type="ChEBI" id="CHEBI:456216"/>
        <dbReference type="EC" id="2.7.1.50"/>
    </reaction>
</comment>
<evidence type="ECO:0000313" key="12">
    <source>
        <dbReference type="EMBL" id="PRR79361.1"/>
    </source>
</evidence>
<dbReference type="SUPFAM" id="SSF53613">
    <property type="entry name" value="Ribokinase-like"/>
    <property type="match status" value="1"/>
</dbReference>
<evidence type="ECO:0000256" key="4">
    <source>
        <dbReference type="ARBA" id="ARBA00022679"/>
    </source>
</evidence>
<proteinExistence type="inferred from homology"/>
<keyword evidence="8 11" id="KW-0067">ATP-binding</keyword>
<dbReference type="EMBL" id="PVXO01000027">
    <property type="protein sequence ID" value="PRR79361.1"/>
    <property type="molecule type" value="Genomic_DNA"/>
</dbReference>
<comment type="cofactor">
    <cofactor evidence="2 11">
        <name>Mg(2+)</name>
        <dbReference type="ChEBI" id="CHEBI:18420"/>
    </cofactor>
</comment>
<accession>A0A2T0B644</accession>
<evidence type="ECO:0000256" key="1">
    <source>
        <dbReference type="ARBA" id="ARBA00001771"/>
    </source>
</evidence>
<dbReference type="AlphaFoldDB" id="A0A2T0B644"/>
<organism evidence="12 13">
    <name type="scientific">Clostridium liquoris</name>
    <dbReference type="NCBI Taxonomy" id="1289519"/>
    <lineage>
        <taxon>Bacteria</taxon>
        <taxon>Bacillati</taxon>
        <taxon>Bacillota</taxon>
        <taxon>Clostridia</taxon>
        <taxon>Eubacteriales</taxon>
        <taxon>Clostridiaceae</taxon>
        <taxon>Clostridium</taxon>
    </lineage>
</organism>
<evidence type="ECO:0000256" key="7">
    <source>
        <dbReference type="ARBA" id="ARBA00022777"/>
    </source>
</evidence>
<dbReference type="NCBIfam" id="NF006830">
    <property type="entry name" value="PRK09355.1"/>
    <property type="match status" value="1"/>
</dbReference>
<comment type="pathway">
    <text evidence="3 11">Cofactor biosynthesis; thiamine diphosphate biosynthesis; 4-methyl-5-(2-phosphoethyl)-thiazole from 5-(2-hydroxyethyl)-4-methylthiazole: step 1/1.</text>
</comment>
<dbReference type="InterPro" id="IPR000417">
    <property type="entry name" value="Hyethyz_kinase"/>
</dbReference>
<gene>
    <name evidence="11 12" type="primary">thiM</name>
    <name evidence="12" type="ORF">CLLI_08410</name>
</gene>
<feature type="binding site" evidence="11">
    <location>
        <position position="122"/>
    </location>
    <ligand>
        <name>ATP</name>
        <dbReference type="ChEBI" id="CHEBI:30616"/>
    </ligand>
</feature>
<dbReference type="OrthoDB" id="9778146at2"/>
<keyword evidence="4 11" id="KW-0808">Transferase</keyword>
<dbReference type="Gene3D" id="3.40.1190.20">
    <property type="match status" value="1"/>
</dbReference>
<dbReference type="RefSeq" id="WP_106062996.1">
    <property type="nucleotide sequence ID" value="NZ_PVXO01000027.1"/>
</dbReference>
<dbReference type="InterPro" id="IPR029056">
    <property type="entry name" value="Ribokinase-like"/>
</dbReference>
<evidence type="ECO:0000256" key="5">
    <source>
        <dbReference type="ARBA" id="ARBA00022723"/>
    </source>
</evidence>
<dbReference type="Proteomes" id="UP000239706">
    <property type="component" value="Unassembled WGS sequence"/>
</dbReference>
<reference evidence="12 13" key="1">
    <citation type="submission" date="2018-03" db="EMBL/GenBank/DDBJ databases">
        <title>Genome sequence of Clostridium liquoris DSM 100320.</title>
        <authorList>
            <person name="Poehlein A."/>
            <person name="Daniel R."/>
        </authorList>
    </citation>
    <scope>NUCLEOTIDE SEQUENCE [LARGE SCALE GENOMIC DNA]</scope>
    <source>
        <strain evidence="12 13">DSM 100320</strain>
    </source>
</reference>
<comment type="similarity">
    <text evidence="11">Belongs to the Thz kinase family.</text>
</comment>
<dbReference type="PRINTS" id="PR01099">
    <property type="entry name" value="HYETHTZKNASE"/>
</dbReference>
<dbReference type="GO" id="GO:0004417">
    <property type="term" value="F:hydroxyethylthiazole kinase activity"/>
    <property type="evidence" value="ECO:0007669"/>
    <property type="project" value="UniProtKB-UniRule"/>
</dbReference>
<keyword evidence="6 11" id="KW-0547">Nucleotide-binding</keyword>
<dbReference type="UniPathway" id="UPA00060">
    <property type="reaction ID" value="UER00139"/>
</dbReference>
<evidence type="ECO:0000256" key="10">
    <source>
        <dbReference type="ARBA" id="ARBA00022977"/>
    </source>
</evidence>
<protein>
    <recommendedName>
        <fullName evidence="11">Hydroxyethylthiazole kinase</fullName>
        <ecNumber evidence="11">2.7.1.50</ecNumber>
    </recommendedName>
    <alternativeName>
        <fullName evidence="11">4-methyl-5-beta-hydroxyethylthiazole kinase</fullName>
        <shortName evidence="11">TH kinase</shortName>
        <shortName evidence="11">Thz kinase</shortName>
    </alternativeName>
</protein>
<keyword evidence="9 11" id="KW-0460">Magnesium</keyword>
<dbReference type="EC" id="2.7.1.50" evidence="11"/>
<dbReference type="GO" id="GO:0009228">
    <property type="term" value="P:thiamine biosynthetic process"/>
    <property type="evidence" value="ECO:0007669"/>
    <property type="project" value="UniProtKB-KW"/>
</dbReference>
<dbReference type="GO" id="GO:0009229">
    <property type="term" value="P:thiamine diphosphate biosynthetic process"/>
    <property type="evidence" value="ECO:0007669"/>
    <property type="project" value="UniProtKB-UniRule"/>
</dbReference>
<evidence type="ECO:0000313" key="13">
    <source>
        <dbReference type="Proteomes" id="UP000239706"/>
    </source>
</evidence>
<evidence type="ECO:0000256" key="3">
    <source>
        <dbReference type="ARBA" id="ARBA00004868"/>
    </source>
</evidence>
<keyword evidence="10 11" id="KW-0784">Thiamine biosynthesis</keyword>
<evidence type="ECO:0000256" key="6">
    <source>
        <dbReference type="ARBA" id="ARBA00022741"/>
    </source>
</evidence>
<sequence length="273" mass="29475">MEMYENIYNSLLKVKEKNPLVHHITNYVTVNDCANIVLAIGGSPVMADDEREVEEMVSIASSLVINIGTLNGRTVQSMILAGKRANKLNIPVILDPVGVGATTYRTKVAKKLIEEVNFSVIRGNLSEIKNIAGIKVVTKGVDTSEIGDTSSKMEEEKEIAQQLSKKLNAVIAITGEVDCISSEDKSYYIANGHKILSKITGTGCMCSSLIGSFCGAESDYLMAAVAGIASMGIAGEIAYEKTKNLGIGSFKASLMDSIYNLDLNIYKERSKIY</sequence>
<name>A0A2T0B644_9CLOT</name>
<dbReference type="GO" id="GO:0000287">
    <property type="term" value="F:magnesium ion binding"/>
    <property type="evidence" value="ECO:0007669"/>
    <property type="project" value="UniProtKB-UniRule"/>
</dbReference>
<keyword evidence="13" id="KW-1185">Reference proteome</keyword>
<dbReference type="GO" id="GO:0005524">
    <property type="term" value="F:ATP binding"/>
    <property type="evidence" value="ECO:0007669"/>
    <property type="project" value="UniProtKB-UniRule"/>
</dbReference>
<dbReference type="PIRSF" id="PIRSF000513">
    <property type="entry name" value="Thz_kinase"/>
    <property type="match status" value="1"/>
</dbReference>
<dbReference type="NCBIfam" id="TIGR00694">
    <property type="entry name" value="thiM"/>
    <property type="match status" value="1"/>
</dbReference>
<keyword evidence="5 11" id="KW-0479">Metal-binding</keyword>
<keyword evidence="7 11" id="KW-0418">Kinase</keyword>
<evidence type="ECO:0000256" key="8">
    <source>
        <dbReference type="ARBA" id="ARBA00022840"/>
    </source>
</evidence>
<dbReference type="Pfam" id="PF02110">
    <property type="entry name" value="HK"/>
    <property type="match status" value="1"/>
</dbReference>
<dbReference type="CDD" id="cd01170">
    <property type="entry name" value="THZ_kinase"/>
    <property type="match status" value="1"/>
</dbReference>
<evidence type="ECO:0000256" key="9">
    <source>
        <dbReference type="ARBA" id="ARBA00022842"/>
    </source>
</evidence>